<dbReference type="EMBL" id="CM040475">
    <property type="protein sequence ID" value="MCI4391104.1"/>
    <property type="molecule type" value="Genomic_DNA"/>
</dbReference>
<proteinExistence type="predicted"/>
<organism evidence="1 2">
    <name type="scientific">Pangasianodon gigas</name>
    <name type="common">Mekong giant catfish</name>
    <name type="synonym">Pangasius gigas</name>
    <dbReference type="NCBI Taxonomy" id="30993"/>
    <lineage>
        <taxon>Eukaryota</taxon>
        <taxon>Metazoa</taxon>
        <taxon>Chordata</taxon>
        <taxon>Craniata</taxon>
        <taxon>Vertebrata</taxon>
        <taxon>Euteleostomi</taxon>
        <taxon>Actinopterygii</taxon>
        <taxon>Neopterygii</taxon>
        <taxon>Teleostei</taxon>
        <taxon>Ostariophysi</taxon>
        <taxon>Siluriformes</taxon>
        <taxon>Pangasiidae</taxon>
        <taxon>Pangasianodon</taxon>
    </lineage>
</organism>
<comment type="caution">
    <text evidence="1">The sequence shown here is derived from an EMBL/GenBank/DDBJ whole genome shotgun (WGS) entry which is preliminary data.</text>
</comment>
<reference evidence="1 2" key="1">
    <citation type="journal article" date="2022" name="bioRxiv">
        <title>An ancient truncated duplication of the anti-Mullerian hormone receptor type 2 gene is a potential conserved master sex determinant in the Pangasiidae catfish family.</title>
        <authorList>
            <person name="Wen M."/>
            <person name="Pan Q."/>
            <person name="Jouanno E."/>
            <person name="Montfort J."/>
            <person name="Zahm M."/>
            <person name="Cabau C."/>
            <person name="Klopp C."/>
            <person name="Iampietro C."/>
            <person name="Roques C."/>
            <person name="Bouchez O."/>
            <person name="Castinel A."/>
            <person name="Donnadieu C."/>
            <person name="Parrinello H."/>
            <person name="Poncet C."/>
            <person name="Belmonte E."/>
            <person name="Gautier V."/>
            <person name="Avarre J.-C."/>
            <person name="Dugue R."/>
            <person name="Gustiano R."/>
            <person name="Ha T.T.T."/>
            <person name="Campet M."/>
            <person name="Sriphairoj K."/>
            <person name="Ribolli J."/>
            <person name="de Almeida F.L."/>
            <person name="Desvignes T."/>
            <person name="Postlethwait J.H."/>
            <person name="Bucao C.F."/>
            <person name="Robinson-Rechavi M."/>
            <person name="Bobe J."/>
            <person name="Herpin A."/>
            <person name="Guiguen Y."/>
        </authorList>
    </citation>
    <scope>NUCLEOTIDE SEQUENCE [LARGE SCALE GENOMIC DNA]</scope>
    <source>
        <strain evidence="1">YG-Dec2019</strain>
    </source>
</reference>
<keyword evidence="2" id="KW-1185">Reference proteome</keyword>
<evidence type="ECO:0000313" key="2">
    <source>
        <dbReference type="Proteomes" id="UP000829447"/>
    </source>
</evidence>
<feature type="non-terminal residue" evidence="1">
    <location>
        <position position="1"/>
    </location>
</feature>
<gene>
    <name evidence="1" type="ORF">PGIGA_G00130510</name>
</gene>
<dbReference type="Proteomes" id="UP000829447">
    <property type="component" value="Linkage Group LG22"/>
</dbReference>
<evidence type="ECO:0000313" key="1">
    <source>
        <dbReference type="EMBL" id="MCI4391104.1"/>
    </source>
</evidence>
<protein>
    <submittedName>
        <fullName evidence="1">Uncharacterized protein</fullName>
    </submittedName>
</protein>
<accession>A0ACC5XI82</accession>
<name>A0ACC5XI82_PANGG</name>
<sequence length="81" mass="8887">ACFRADTLCVFSHTQLKEVMEVTEVTEVKESLYDGVDNFLDCHICRQLASPRDAAEGKVIRAGSGVLSEPEEDDGLPPAYL</sequence>